<dbReference type="STRING" id="796925.A0A137P8Z7"/>
<organism evidence="3 4">
    <name type="scientific">Conidiobolus coronatus (strain ATCC 28846 / CBS 209.66 / NRRL 28638)</name>
    <name type="common">Delacroixia coronata</name>
    <dbReference type="NCBI Taxonomy" id="796925"/>
    <lineage>
        <taxon>Eukaryota</taxon>
        <taxon>Fungi</taxon>
        <taxon>Fungi incertae sedis</taxon>
        <taxon>Zoopagomycota</taxon>
        <taxon>Entomophthoromycotina</taxon>
        <taxon>Entomophthoromycetes</taxon>
        <taxon>Entomophthorales</taxon>
        <taxon>Ancylistaceae</taxon>
        <taxon>Conidiobolus</taxon>
    </lineage>
</organism>
<dbReference type="Gene3D" id="3.90.180.10">
    <property type="entry name" value="Medium-chain alcohol dehydrogenases, catalytic domain"/>
    <property type="match status" value="1"/>
</dbReference>
<dbReference type="SUPFAM" id="SSF51735">
    <property type="entry name" value="NAD(P)-binding Rossmann-fold domains"/>
    <property type="match status" value="1"/>
</dbReference>
<accession>A0A137P8Z7</accession>
<dbReference type="PANTHER" id="PTHR48106">
    <property type="entry name" value="QUINONE OXIDOREDUCTASE PIG3-RELATED"/>
    <property type="match status" value="1"/>
</dbReference>
<gene>
    <name evidence="3" type="ORF">CONCODRAFT_5816</name>
</gene>
<evidence type="ECO:0000313" key="3">
    <source>
        <dbReference type="EMBL" id="KXN71475.1"/>
    </source>
</evidence>
<sequence>MSLESVSSVKVGQRVVIIIGNIRGGPTKIDNVSDETAAQVIVNPVTSYALLDKLNVPQVLGRIFVQFAKSRGIKTINLLRCKKLVYELKAIVVNEVLSTEDGTYIVEEIERIANRKLVYDANDSAGGDLGLKISQFVREGCQIYL</sequence>
<name>A0A137P8Z7_CONC2</name>
<dbReference type="GO" id="GO:0016651">
    <property type="term" value="F:oxidoreductase activity, acting on NAD(P)H"/>
    <property type="evidence" value="ECO:0007669"/>
    <property type="project" value="TreeGrafter"/>
</dbReference>
<dbReference type="InterPro" id="IPR036291">
    <property type="entry name" value="NAD(P)-bd_dom_sf"/>
</dbReference>
<evidence type="ECO:0000256" key="1">
    <source>
        <dbReference type="ARBA" id="ARBA00022857"/>
    </source>
</evidence>
<keyword evidence="4" id="KW-1185">Reference proteome</keyword>
<dbReference type="AlphaFoldDB" id="A0A137P8Z7"/>
<evidence type="ECO:0000313" key="4">
    <source>
        <dbReference type="Proteomes" id="UP000070444"/>
    </source>
</evidence>
<protein>
    <submittedName>
        <fullName evidence="3">Uncharacterized protein</fullName>
    </submittedName>
</protein>
<dbReference type="PANTHER" id="PTHR48106:SF2">
    <property type="entry name" value="ZN2+-BINDING DEHYDROGENASE"/>
    <property type="match status" value="1"/>
</dbReference>
<dbReference type="OrthoDB" id="7482721at2759"/>
<dbReference type="GO" id="GO:0070402">
    <property type="term" value="F:NADPH binding"/>
    <property type="evidence" value="ECO:0007669"/>
    <property type="project" value="TreeGrafter"/>
</dbReference>
<keyword evidence="2" id="KW-0560">Oxidoreductase</keyword>
<dbReference type="Proteomes" id="UP000070444">
    <property type="component" value="Unassembled WGS sequence"/>
</dbReference>
<reference evidence="3 4" key="1">
    <citation type="journal article" date="2015" name="Genome Biol. Evol.">
        <title>Phylogenomic analyses indicate that early fungi evolved digesting cell walls of algal ancestors of land plants.</title>
        <authorList>
            <person name="Chang Y."/>
            <person name="Wang S."/>
            <person name="Sekimoto S."/>
            <person name="Aerts A.L."/>
            <person name="Choi C."/>
            <person name="Clum A."/>
            <person name="LaButti K.M."/>
            <person name="Lindquist E.A."/>
            <person name="Yee Ngan C."/>
            <person name="Ohm R.A."/>
            <person name="Salamov A.A."/>
            <person name="Grigoriev I.V."/>
            <person name="Spatafora J.W."/>
            <person name="Berbee M.L."/>
        </authorList>
    </citation>
    <scope>NUCLEOTIDE SEQUENCE [LARGE SCALE GENOMIC DNA]</scope>
    <source>
        <strain evidence="3 4">NRRL 28638</strain>
    </source>
</reference>
<proteinExistence type="predicted"/>
<evidence type="ECO:0000256" key="2">
    <source>
        <dbReference type="ARBA" id="ARBA00023002"/>
    </source>
</evidence>
<dbReference type="EMBL" id="KQ964474">
    <property type="protein sequence ID" value="KXN71475.1"/>
    <property type="molecule type" value="Genomic_DNA"/>
</dbReference>
<dbReference type="Gene3D" id="3.40.50.720">
    <property type="entry name" value="NAD(P)-binding Rossmann-like Domain"/>
    <property type="match status" value="1"/>
</dbReference>
<keyword evidence="1" id="KW-0521">NADP</keyword>